<dbReference type="Proteomes" id="UP001183629">
    <property type="component" value="Unassembled WGS sequence"/>
</dbReference>
<comment type="caution">
    <text evidence="1">The sequence shown here is derived from an EMBL/GenBank/DDBJ whole genome shotgun (WGS) entry which is preliminary data.</text>
</comment>
<dbReference type="Pfam" id="PF00702">
    <property type="entry name" value="Hydrolase"/>
    <property type="match status" value="1"/>
</dbReference>
<evidence type="ECO:0000313" key="2">
    <source>
        <dbReference type="Proteomes" id="UP001183629"/>
    </source>
</evidence>
<dbReference type="InterPro" id="IPR006439">
    <property type="entry name" value="HAD-SF_hydro_IA"/>
</dbReference>
<organism evidence="1 2">
    <name type="scientific">Catenuloplanes niger</name>
    <dbReference type="NCBI Taxonomy" id="587534"/>
    <lineage>
        <taxon>Bacteria</taxon>
        <taxon>Bacillati</taxon>
        <taxon>Actinomycetota</taxon>
        <taxon>Actinomycetes</taxon>
        <taxon>Micromonosporales</taxon>
        <taxon>Micromonosporaceae</taxon>
        <taxon>Catenuloplanes</taxon>
    </lineage>
</organism>
<evidence type="ECO:0000313" key="1">
    <source>
        <dbReference type="EMBL" id="MDR7320351.1"/>
    </source>
</evidence>
<dbReference type="InterPro" id="IPR023198">
    <property type="entry name" value="PGP-like_dom2"/>
</dbReference>
<accession>A0AAE4CP82</accession>
<name>A0AAE4CP82_9ACTN</name>
<dbReference type="SFLD" id="SFLDS00003">
    <property type="entry name" value="Haloacid_Dehalogenase"/>
    <property type="match status" value="1"/>
</dbReference>
<proteinExistence type="predicted"/>
<keyword evidence="1" id="KW-0378">Hydrolase</keyword>
<dbReference type="EMBL" id="JAVDYC010000001">
    <property type="protein sequence ID" value="MDR7320351.1"/>
    <property type="molecule type" value="Genomic_DNA"/>
</dbReference>
<reference evidence="1 2" key="1">
    <citation type="submission" date="2023-07" db="EMBL/GenBank/DDBJ databases">
        <title>Sequencing the genomes of 1000 actinobacteria strains.</title>
        <authorList>
            <person name="Klenk H.-P."/>
        </authorList>
    </citation>
    <scope>NUCLEOTIDE SEQUENCE [LARGE SCALE GENOMIC DNA]</scope>
    <source>
        <strain evidence="1 2">DSM 44711</strain>
    </source>
</reference>
<sequence>MELDLPPVVFDIGGVLTTAEGGVTPLSGLLGIPRDRFAEPYWRHRAEYDRGQPAEDYWRKVAADLGVTWPAEEIARIDEFDARRWSEPAPGRLELIHTLQSAGVRTALLSNAPASMARVARESRWSAGFDHRFFSCDLGVIKPEPEIYAEVERTLGTHHLIFFDDRPPNVAAARDRGWQAHVWTGVPAARTVLGLAPQAT</sequence>
<dbReference type="SFLD" id="SFLDG01129">
    <property type="entry name" value="C1.5:_HAD__Beta-PGM__Phosphata"/>
    <property type="match status" value="1"/>
</dbReference>
<dbReference type="AlphaFoldDB" id="A0AAE4CP82"/>
<gene>
    <name evidence="1" type="ORF">J2S44_000601</name>
</gene>
<dbReference type="PANTHER" id="PTHR43611:SF3">
    <property type="entry name" value="FLAVIN MONONUCLEOTIDE HYDROLASE 1, CHLOROPLATIC"/>
    <property type="match status" value="1"/>
</dbReference>
<dbReference type="GO" id="GO:0016787">
    <property type="term" value="F:hydrolase activity"/>
    <property type="evidence" value="ECO:0007669"/>
    <property type="project" value="UniProtKB-KW"/>
</dbReference>
<dbReference type="InterPro" id="IPR036412">
    <property type="entry name" value="HAD-like_sf"/>
</dbReference>
<dbReference type="SUPFAM" id="SSF56784">
    <property type="entry name" value="HAD-like"/>
    <property type="match status" value="1"/>
</dbReference>
<protein>
    <submittedName>
        <fullName evidence="1">Hydrolase of the HAD superfamily</fullName>
    </submittedName>
</protein>
<keyword evidence="2" id="KW-1185">Reference proteome</keyword>
<dbReference type="PANTHER" id="PTHR43611">
    <property type="entry name" value="ALPHA-D-GLUCOSE 1-PHOSPHATE PHOSPHATASE"/>
    <property type="match status" value="1"/>
</dbReference>
<dbReference type="NCBIfam" id="TIGR01509">
    <property type="entry name" value="HAD-SF-IA-v3"/>
    <property type="match status" value="1"/>
</dbReference>
<dbReference type="Gene3D" id="1.10.150.240">
    <property type="entry name" value="Putative phosphatase, domain 2"/>
    <property type="match status" value="1"/>
</dbReference>
<dbReference type="InterPro" id="IPR023214">
    <property type="entry name" value="HAD_sf"/>
</dbReference>
<dbReference type="RefSeq" id="WP_310408820.1">
    <property type="nucleotide sequence ID" value="NZ_JAVDYC010000001.1"/>
</dbReference>
<dbReference type="Gene3D" id="3.40.50.1000">
    <property type="entry name" value="HAD superfamily/HAD-like"/>
    <property type="match status" value="1"/>
</dbReference>
<dbReference type="PRINTS" id="PR00413">
    <property type="entry name" value="HADHALOGNASE"/>
</dbReference>
<dbReference type="CDD" id="cd02603">
    <property type="entry name" value="HAD_sEH-N_like"/>
    <property type="match status" value="1"/>
</dbReference>